<reference evidence="1 2" key="1">
    <citation type="submission" date="2019-09" db="EMBL/GenBank/DDBJ databases">
        <authorList>
            <person name="Ou C."/>
        </authorList>
    </citation>
    <scope>NUCLEOTIDE SEQUENCE [LARGE SCALE GENOMIC DNA]</scope>
    <source>
        <strain evidence="1">S2</strain>
        <tissue evidence="1">Leaf</tissue>
    </source>
</reference>
<keyword evidence="2" id="KW-1185">Reference proteome</keyword>
<protein>
    <submittedName>
        <fullName evidence="1">Uncharacterized protein</fullName>
    </submittedName>
</protein>
<evidence type="ECO:0000313" key="1">
    <source>
        <dbReference type="EMBL" id="KAB2623415.1"/>
    </source>
</evidence>
<sequence length="204" mass="23158">MMSLSVMKVKILKERLGNISVQDLNSIQATPSFDTKFKTQIRVKNTNFGPYKFDVGIVTFLYQSVTIGQVAIPNSKARMLSTKKIDVELPEFNSKTLNGTNYIKWRQDIEIALRLMGFDLALWEKEPAKPADDAPADKKNEYEKYIKANREALLVIKRSMSDLVRGAITESDNVKAYHDSIEVKFKESKKAENGTLMNTLNTTK</sequence>
<name>A0A5N5H636_9ROSA</name>
<organism evidence="1 2">
    <name type="scientific">Pyrus ussuriensis x Pyrus communis</name>
    <dbReference type="NCBI Taxonomy" id="2448454"/>
    <lineage>
        <taxon>Eukaryota</taxon>
        <taxon>Viridiplantae</taxon>
        <taxon>Streptophyta</taxon>
        <taxon>Embryophyta</taxon>
        <taxon>Tracheophyta</taxon>
        <taxon>Spermatophyta</taxon>
        <taxon>Magnoliopsida</taxon>
        <taxon>eudicotyledons</taxon>
        <taxon>Gunneridae</taxon>
        <taxon>Pentapetalae</taxon>
        <taxon>rosids</taxon>
        <taxon>fabids</taxon>
        <taxon>Rosales</taxon>
        <taxon>Rosaceae</taxon>
        <taxon>Amygdaloideae</taxon>
        <taxon>Maleae</taxon>
        <taxon>Pyrus</taxon>
    </lineage>
</organism>
<dbReference type="OrthoDB" id="1162772at2759"/>
<comment type="caution">
    <text evidence="1">The sequence shown here is derived from an EMBL/GenBank/DDBJ whole genome shotgun (WGS) entry which is preliminary data.</text>
</comment>
<accession>A0A5N5H636</accession>
<proteinExistence type="predicted"/>
<dbReference type="EMBL" id="SMOL01000218">
    <property type="protein sequence ID" value="KAB2623415.1"/>
    <property type="molecule type" value="Genomic_DNA"/>
</dbReference>
<gene>
    <name evidence="1" type="ORF">D8674_039406</name>
</gene>
<dbReference type="AlphaFoldDB" id="A0A5N5H636"/>
<reference evidence="1 2" key="2">
    <citation type="submission" date="2019-11" db="EMBL/GenBank/DDBJ databases">
        <title>A de novo genome assembly of a pear dwarfing rootstock.</title>
        <authorList>
            <person name="Wang F."/>
            <person name="Wang J."/>
            <person name="Li S."/>
            <person name="Zhang Y."/>
            <person name="Fang M."/>
            <person name="Ma L."/>
            <person name="Zhao Y."/>
            <person name="Jiang S."/>
        </authorList>
    </citation>
    <scope>NUCLEOTIDE SEQUENCE [LARGE SCALE GENOMIC DNA]</scope>
    <source>
        <strain evidence="1">S2</strain>
        <tissue evidence="1">Leaf</tissue>
    </source>
</reference>
<dbReference type="Proteomes" id="UP000327157">
    <property type="component" value="Unassembled WGS sequence"/>
</dbReference>
<evidence type="ECO:0000313" key="2">
    <source>
        <dbReference type="Proteomes" id="UP000327157"/>
    </source>
</evidence>